<evidence type="ECO:0000256" key="4">
    <source>
        <dbReference type="ARBA" id="ARBA00022764"/>
    </source>
</evidence>
<feature type="binding site" evidence="8">
    <location>
        <position position="114"/>
    </location>
    <ligand>
        <name>Cu cation</name>
        <dbReference type="ChEBI" id="CHEBI:23378"/>
    </ligand>
</feature>
<dbReference type="PRINTS" id="PR00156">
    <property type="entry name" value="COPPERBLUE"/>
</dbReference>
<gene>
    <name evidence="11" type="ORF">MAXJ12_31432</name>
</gene>
<keyword evidence="6 8" id="KW-0186">Copper</keyword>
<dbReference type="Pfam" id="PF00127">
    <property type="entry name" value="Copper-bind"/>
    <property type="match status" value="1"/>
</dbReference>
<dbReference type="InterPro" id="IPR001235">
    <property type="entry name" value="Copper_blue_Plastocyanin"/>
</dbReference>
<sequence length="158" mass="16848">MPPPFEKKEISMKTSIYAATLLSLFAFAGGAAAEEHVIQMLNKGEKGAMVFQPDLVQAAPGDTIKFVPTDKSHNAETIKGMIPDGAEAFKSKMNEEFSVTLDKEGVYGIKCTPHYGMGMVALVVVGQPVNADEAKAVKQTGKAKAHFAELFGQTLASN</sequence>
<dbReference type="EMBL" id="AHAM01000280">
    <property type="protein sequence ID" value="EHK53215.1"/>
    <property type="molecule type" value="Genomic_DNA"/>
</dbReference>
<keyword evidence="4" id="KW-0574">Periplasm</keyword>
<dbReference type="GO" id="GO:0042597">
    <property type="term" value="C:periplasmic space"/>
    <property type="evidence" value="ECO:0007669"/>
    <property type="project" value="UniProtKB-SubCell"/>
</dbReference>
<evidence type="ECO:0000256" key="1">
    <source>
        <dbReference type="ARBA" id="ARBA00004418"/>
    </source>
</evidence>
<comment type="cofactor">
    <cofactor evidence="8">
        <name>Cu cation</name>
        <dbReference type="ChEBI" id="CHEBI:23378"/>
    </cofactor>
    <text evidence="8">Binds 1 copper ion per subunit.</text>
</comment>
<dbReference type="Proteomes" id="UP000003250">
    <property type="component" value="Unassembled WGS sequence"/>
</dbReference>
<dbReference type="CDD" id="cd04218">
    <property type="entry name" value="Pseudoazurin"/>
    <property type="match status" value="1"/>
</dbReference>
<dbReference type="GO" id="GO:0005507">
    <property type="term" value="F:copper ion binding"/>
    <property type="evidence" value="ECO:0007669"/>
    <property type="project" value="UniProtKB-UniRule"/>
</dbReference>
<feature type="signal peptide" evidence="9">
    <location>
        <begin position="1"/>
        <end position="33"/>
    </location>
</feature>
<feature type="domain" description="Blue (type 1) copper" evidence="10">
    <location>
        <begin position="39"/>
        <end position="125"/>
    </location>
</feature>
<keyword evidence="2" id="KW-0813">Transport</keyword>
<proteinExistence type="predicted"/>
<evidence type="ECO:0000256" key="7">
    <source>
        <dbReference type="NCBIfam" id="TIGR02375"/>
    </source>
</evidence>
<evidence type="ECO:0000259" key="10">
    <source>
        <dbReference type="Pfam" id="PF00127"/>
    </source>
</evidence>
<feature type="binding site" evidence="8">
    <location>
        <position position="73"/>
    </location>
    <ligand>
        <name>Cu cation</name>
        <dbReference type="ChEBI" id="CHEBI:23378"/>
    </ligand>
</feature>
<accession>H0I1E9</accession>
<dbReference type="SUPFAM" id="SSF49503">
    <property type="entry name" value="Cupredoxins"/>
    <property type="match status" value="1"/>
</dbReference>
<keyword evidence="12" id="KW-1185">Reference proteome</keyword>
<feature type="chain" id="PRO_5003535297" description="Pseudoazurin" evidence="9">
    <location>
        <begin position="34"/>
        <end position="158"/>
    </location>
</feature>
<evidence type="ECO:0000256" key="5">
    <source>
        <dbReference type="ARBA" id="ARBA00022982"/>
    </source>
</evidence>
<feature type="binding site" evidence="8">
    <location>
        <position position="111"/>
    </location>
    <ligand>
        <name>Cu cation</name>
        <dbReference type="ChEBI" id="CHEBI:23378"/>
    </ligand>
</feature>
<evidence type="ECO:0000313" key="12">
    <source>
        <dbReference type="Proteomes" id="UP000003250"/>
    </source>
</evidence>
<evidence type="ECO:0000313" key="11">
    <source>
        <dbReference type="EMBL" id="EHK53215.1"/>
    </source>
</evidence>
<dbReference type="NCBIfam" id="TIGR02375">
    <property type="entry name" value="pseudoazurin"/>
    <property type="match status" value="1"/>
</dbReference>
<dbReference type="PATRIC" id="fig|1107882.3.peg.6080"/>
<reference evidence="11 12" key="1">
    <citation type="journal article" date="2012" name="J. Bacteriol.">
        <title>Draft Genome Sequence of Mesorhizobium alhagi CCNWXJ12-2T, a Novel Salt-Resistant Species Isolated from the Desert of Northwestern China.</title>
        <authorList>
            <person name="Zhou M."/>
            <person name="Chen W."/>
            <person name="Chen H."/>
            <person name="Wei G."/>
        </authorList>
    </citation>
    <scope>NUCLEOTIDE SEQUENCE [LARGE SCALE GENOMIC DNA]</scope>
    <source>
        <strain evidence="11 12">CCNWXJ12-2</strain>
    </source>
</reference>
<dbReference type="GO" id="GO:0009055">
    <property type="term" value="F:electron transfer activity"/>
    <property type="evidence" value="ECO:0007669"/>
    <property type="project" value="InterPro"/>
</dbReference>
<keyword evidence="9" id="KW-0732">Signal</keyword>
<dbReference type="InterPro" id="IPR002386">
    <property type="entry name" value="Amicyanin/Pseudoazurin"/>
</dbReference>
<protein>
    <recommendedName>
        <fullName evidence="7">Pseudoazurin</fullName>
    </recommendedName>
</protein>
<dbReference type="InterPro" id="IPR000923">
    <property type="entry name" value="BlueCu_1"/>
</dbReference>
<organism evidence="11 12">
    <name type="scientific">Mesorhizobium alhagi CCNWXJ12-2</name>
    <dbReference type="NCBI Taxonomy" id="1107882"/>
    <lineage>
        <taxon>Bacteria</taxon>
        <taxon>Pseudomonadati</taxon>
        <taxon>Pseudomonadota</taxon>
        <taxon>Alphaproteobacteria</taxon>
        <taxon>Hyphomicrobiales</taxon>
        <taxon>Phyllobacteriaceae</taxon>
        <taxon>Allomesorhizobium</taxon>
    </lineage>
</organism>
<comment type="subcellular location">
    <subcellularLocation>
        <location evidence="1">Periplasm</location>
    </subcellularLocation>
</comment>
<evidence type="ECO:0000256" key="8">
    <source>
        <dbReference type="PIRSR" id="PIRSR602386-1"/>
    </source>
</evidence>
<dbReference type="InterPro" id="IPR012745">
    <property type="entry name" value="Pseudoazurin"/>
</dbReference>
<name>H0I1E9_9HYPH</name>
<dbReference type="Gene3D" id="2.60.40.420">
    <property type="entry name" value="Cupredoxins - blue copper proteins"/>
    <property type="match status" value="1"/>
</dbReference>
<dbReference type="InterPro" id="IPR008972">
    <property type="entry name" value="Cupredoxin"/>
</dbReference>
<evidence type="ECO:0000256" key="3">
    <source>
        <dbReference type="ARBA" id="ARBA00022723"/>
    </source>
</evidence>
<evidence type="ECO:0000256" key="2">
    <source>
        <dbReference type="ARBA" id="ARBA00022448"/>
    </source>
</evidence>
<keyword evidence="3 8" id="KW-0479">Metal-binding</keyword>
<evidence type="ECO:0000256" key="6">
    <source>
        <dbReference type="ARBA" id="ARBA00023008"/>
    </source>
</evidence>
<feature type="binding site" evidence="8">
    <location>
        <position position="119"/>
    </location>
    <ligand>
        <name>Cu cation</name>
        <dbReference type="ChEBI" id="CHEBI:23378"/>
    </ligand>
</feature>
<dbReference type="PRINTS" id="PR00155">
    <property type="entry name" value="AMICYANIN"/>
</dbReference>
<keyword evidence="5" id="KW-0249">Electron transport</keyword>
<dbReference type="AlphaFoldDB" id="H0I1E9"/>
<evidence type="ECO:0000256" key="9">
    <source>
        <dbReference type="SAM" id="SignalP"/>
    </source>
</evidence>